<dbReference type="OrthoDB" id="4287719at2"/>
<reference evidence="1 2" key="1">
    <citation type="submission" date="2019-10" db="EMBL/GenBank/DDBJ databases">
        <title>Whole genome shotgun sequence of Streptomyces angustmyceticus NBRC 3934.</title>
        <authorList>
            <person name="Hosoyama A."/>
            <person name="Ichikawa N."/>
            <person name="Kimura A."/>
            <person name="Kitahashi Y."/>
            <person name="Komaki H."/>
            <person name="Uohara A."/>
        </authorList>
    </citation>
    <scope>NUCLEOTIDE SEQUENCE [LARGE SCALE GENOMIC DNA]</scope>
    <source>
        <strain evidence="1 2">NBRC 3934</strain>
    </source>
</reference>
<dbReference type="Proteomes" id="UP000325598">
    <property type="component" value="Unassembled WGS sequence"/>
</dbReference>
<dbReference type="RefSeq" id="WP_086718677.1">
    <property type="nucleotide sequence ID" value="NZ_BLAG01000004.1"/>
</dbReference>
<organism evidence="1 2">
    <name type="scientific">Streptomyces angustmyceticus</name>
    <dbReference type="NCBI Taxonomy" id="285578"/>
    <lineage>
        <taxon>Bacteria</taxon>
        <taxon>Bacillati</taxon>
        <taxon>Actinomycetota</taxon>
        <taxon>Actinomycetes</taxon>
        <taxon>Kitasatosporales</taxon>
        <taxon>Streptomycetaceae</taxon>
        <taxon>Streptomyces</taxon>
    </lineage>
</organism>
<dbReference type="EMBL" id="BLAG01000004">
    <property type="protein sequence ID" value="GES27929.1"/>
    <property type="molecule type" value="Genomic_DNA"/>
</dbReference>
<protein>
    <submittedName>
        <fullName evidence="1">Uncharacterized protein</fullName>
    </submittedName>
</protein>
<proteinExistence type="predicted"/>
<dbReference type="GeneID" id="96749676"/>
<accession>A0A5J4L8W3</accession>
<evidence type="ECO:0000313" key="2">
    <source>
        <dbReference type="Proteomes" id="UP000325598"/>
    </source>
</evidence>
<keyword evidence="2" id="KW-1185">Reference proteome</keyword>
<gene>
    <name evidence="1" type="ORF">San01_04160</name>
</gene>
<comment type="caution">
    <text evidence="1">The sequence shown here is derived from an EMBL/GenBank/DDBJ whole genome shotgun (WGS) entry which is preliminary data.</text>
</comment>
<name>A0A5J4L8W3_9ACTN</name>
<sequence>MPAYLVVHPKGKGEDVLVEDPELTLSFDHGWAVLSDQHGPCMAIPADSGATITRIDPDEDQPTQE</sequence>
<evidence type="ECO:0000313" key="1">
    <source>
        <dbReference type="EMBL" id="GES27929.1"/>
    </source>
</evidence>
<dbReference type="AlphaFoldDB" id="A0A5J4L8W3"/>